<feature type="region of interest" description="Disordered" evidence="1">
    <location>
        <begin position="1"/>
        <end position="21"/>
    </location>
</feature>
<dbReference type="VEuPathDB" id="FungiDB:JI435_418870"/>
<reference evidence="3" key="1">
    <citation type="journal article" date="2021" name="BMC Genomics">
        <title>Chromosome-level genome assembly and manually-curated proteome of model necrotroph Parastagonospora nodorum Sn15 reveals a genome-wide trove of candidate effector homologs, and redundancy of virulence-related functions within an accessory chromosome.</title>
        <authorList>
            <person name="Bertazzoni S."/>
            <person name="Jones D.A.B."/>
            <person name="Phan H.T."/>
            <person name="Tan K.-C."/>
            <person name="Hane J.K."/>
        </authorList>
    </citation>
    <scope>NUCLEOTIDE SEQUENCE [LARGE SCALE GENOMIC DNA]</scope>
    <source>
        <strain evidence="3">SN15 / ATCC MYA-4574 / FGSC 10173)</strain>
    </source>
</reference>
<dbReference type="EMBL" id="CP069036">
    <property type="protein sequence ID" value="QRD02961.1"/>
    <property type="molecule type" value="Genomic_DNA"/>
</dbReference>
<sequence length="52" mass="6079">MNVRASSVGGSTCISKNSKAGRKLPERYAHLTVKFVERYRFWKRMSGLECWR</sequence>
<keyword evidence="3" id="KW-1185">Reference proteome</keyword>
<gene>
    <name evidence="2" type="ORF">JI435_418870</name>
</gene>
<protein>
    <submittedName>
        <fullName evidence="2">Uncharacterized protein</fullName>
    </submittedName>
</protein>
<proteinExistence type="predicted"/>
<dbReference type="Proteomes" id="UP000663193">
    <property type="component" value="Chromosome 14"/>
</dbReference>
<evidence type="ECO:0000313" key="3">
    <source>
        <dbReference type="Proteomes" id="UP000663193"/>
    </source>
</evidence>
<evidence type="ECO:0000313" key="2">
    <source>
        <dbReference type="EMBL" id="QRD02961.1"/>
    </source>
</evidence>
<dbReference type="AlphaFoldDB" id="A0A7U2I4E6"/>
<feature type="compositionally biased region" description="Polar residues" evidence="1">
    <location>
        <begin position="1"/>
        <end position="18"/>
    </location>
</feature>
<name>A0A7U2I4E6_PHANO</name>
<evidence type="ECO:0000256" key="1">
    <source>
        <dbReference type="SAM" id="MobiDB-lite"/>
    </source>
</evidence>
<organism evidence="2 3">
    <name type="scientific">Phaeosphaeria nodorum (strain SN15 / ATCC MYA-4574 / FGSC 10173)</name>
    <name type="common">Glume blotch fungus</name>
    <name type="synonym">Parastagonospora nodorum</name>
    <dbReference type="NCBI Taxonomy" id="321614"/>
    <lineage>
        <taxon>Eukaryota</taxon>
        <taxon>Fungi</taxon>
        <taxon>Dikarya</taxon>
        <taxon>Ascomycota</taxon>
        <taxon>Pezizomycotina</taxon>
        <taxon>Dothideomycetes</taxon>
        <taxon>Pleosporomycetidae</taxon>
        <taxon>Pleosporales</taxon>
        <taxon>Pleosporineae</taxon>
        <taxon>Phaeosphaeriaceae</taxon>
        <taxon>Parastagonospora</taxon>
    </lineage>
</organism>
<accession>A0A7U2I4E6</accession>